<gene>
    <name evidence="2" type="ORF">S06H3_23160</name>
</gene>
<name>X1LR25_9ZZZZ</name>
<protein>
    <submittedName>
        <fullName evidence="2">Uncharacterized protein</fullName>
    </submittedName>
</protein>
<keyword evidence="1" id="KW-0175">Coiled coil</keyword>
<evidence type="ECO:0000313" key="2">
    <source>
        <dbReference type="EMBL" id="GAI04850.1"/>
    </source>
</evidence>
<dbReference type="AlphaFoldDB" id="X1LR25"/>
<comment type="caution">
    <text evidence="2">The sequence shown here is derived from an EMBL/GenBank/DDBJ whole genome shotgun (WGS) entry which is preliminary data.</text>
</comment>
<proteinExistence type="predicted"/>
<dbReference type="EMBL" id="BARV01012533">
    <property type="protein sequence ID" value="GAI04850.1"/>
    <property type="molecule type" value="Genomic_DNA"/>
</dbReference>
<evidence type="ECO:0000256" key="1">
    <source>
        <dbReference type="SAM" id="Coils"/>
    </source>
</evidence>
<organism evidence="2">
    <name type="scientific">marine sediment metagenome</name>
    <dbReference type="NCBI Taxonomy" id="412755"/>
    <lineage>
        <taxon>unclassified sequences</taxon>
        <taxon>metagenomes</taxon>
        <taxon>ecological metagenomes</taxon>
    </lineage>
</organism>
<accession>X1LR25</accession>
<feature type="non-terminal residue" evidence="2">
    <location>
        <position position="200"/>
    </location>
</feature>
<feature type="non-terminal residue" evidence="2">
    <location>
        <position position="1"/>
    </location>
</feature>
<sequence>DEAKGKGKVIKAGKDTEEKVILARYATKLDELKKIKSSFVEMDGDEHNEILLYLNMNIREYFSKLPTEKRANKVTEDILRDLERVLTEWKDQHKPIREAWEIEQKKIREREEEKEQKCRYLLKLKRRLTDFFGRGKKDKNGVLWSHRTEEVREDIGKILNPKTQKKFYNKPFWDSIYERSRALLAEGVAQIEEAKIKKTG</sequence>
<reference evidence="2" key="1">
    <citation type="journal article" date="2014" name="Front. Microbiol.">
        <title>High frequency of phylogenetically diverse reductive dehalogenase-homologous genes in deep subseafloor sedimentary metagenomes.</title>
        <authorList>
            <person name="Kawai M."/>
            <person name="Futagami T."/>
            <person name="Toyoda A."/>
            <person name="Takaki Y."/>
            <person name="Nishi S."/>
            <person name="Hori S."/>
            <person name="Arai W."/>
            <person name="Tsubouchi T."/>
            <person name="Morono Y."/>
            <person name="Uchiyama I."/>
            <person name="Ito T."/>
            <person name="Fujiyama A."/>
            <person name="Inagaki F."/>
            <person name="Takami H."/>
        </authorList>
    </citation>
    <scope>NUCLEOTIDE SEQUENCE</scope>
    <source>
        <strain evidence="2">Expedition CK06-06</strain>
    </source>
</reference>
<feature type="coiled-coil region" evidence="1">
    <location>
        <begin position="72"/>
        <end position="117"/>
    </location>
</feature>